<keyword evidence="4" id="KW-1185">Reference proteome</keyword>
<feature type="region of interest" description="Disordered" evidence="1">
    <location>
        <begin position="1"/>
        <end position="63"/>
    </location>
</feature>
<name>A0AAE0IIP0_9PEZI</name>
<dbReference type="GO" id="GO:0005886">
    <property type="term" value="C:plasma membrane"/>
    <property type="evidence" value="ECO:0007669"/>
    <property type="project" value="InterPro"/>
</dbReference>
<accession>A0AAE0IIP0</accession>
<dbReference type="Proteomes" id="UP001283341">
    <property type="component" value="Unassembled WGS sequence"/>
</dbReference>
<reference evidence="3" key="1">
    <citation type="journal article" date="2023" name="Mol. Phylogenet. Evol.">
        <title>Genome-scale phylogeny and comparative genomics of the fungal order Sordariales.</title>
        <authorList>
            <person name="Hensen N."/>
            <person name="Bonometti L."/>
            <person name="Westerberg I."/>
            <person name="Brannstrom I.O."/>
            <person name="Guillou S."/>
            <person name="Cros-Aarteil S."/>
            <person name="Calhoun S."/>
            <person name="Haridas S."/>
            <person name="Kuo A."/>
            <person name="Mondo S."/>
            <person name="Pangilinan J."/>
            <person name="Riley R."/>
            <person name="LaButti K."/>
            <person name="Andreopoulos B."/>
            <person name="Lipzen A."/>
            <person name="Chen C."/>
            <person name="Yan M."/>
            <person name="Daum C."/>
            <person name="Ng V."/>
            <person name="Clum A."/>
            <person name="Steindorff A."/>
            <person name="Ohm R.A."/>
            <person name="Martin F."/>
            <person name="Silar P."/>
            <person name="Natvig D.O."/>
            <person name="Lalanne C."/>
            <person name="Gautier V."/>
            <person name="Ament-Velasquez S.L."/>
            <person name="Kruys A."/>
            <person name="Hutchinson M.I."/>
            <person name="Powell A.J."/>
            <person name="Barry K."/>
            <person name="Miller A.N."/>
            <person name="Grigoriev I.V."/>
            <person name="Debuchy R."/>
            <person name="Gladieux P."/>
            <person name="Hiltunen Thoren M."/>
            <person name="Johannesson H."/>
        </authorList>
    </citation>
    <scope>NUCLEOTIDE SEQUENCE</scope>
    <source>
        <strain evidence="3">CBS 118394</strain>
    </source>
</reference>
<feature type="compositionally biased region" description="Low complexity" evidence="1">
    <location>
        <begin position="30"/>
        <end position="41"/>
    </location>
</feature>
<gene>
    <name evidence="3" type="ORF">B0H66DRAFT_133826</name>
</gene>
<dbReference type="Pfam" id="PF06687">
    <property type="entry name" value="SUR7"/>
    <property type="match status" value="1"/>
</dbReference>
<keyword evidence="2" id="KW-0812">Transmembrane</keyword>
<dbReference type="EMBL" id="JAUEDM010000002">
    <property type="protein sequence ID" value="KAK3325658.1"/>
    <property type="molecule type" value="Genomic_DNA"/>
</dbReference>
<dbReference type="GO" id="GO:0051285">
    <property type="term" value="C:cell cortex of cell tip"/>
    <property type="evidence" value="ECO:0007669"/>
    <property type="project" value="TreeGrafter"/>
</dbReference>
<dbReference type="AlphaFoldDB" id="A0AAE0IIP0"/>
<sequence length="333" mass="36396">MGKKMTLPSILRVRRRNHQTSEAAATSEIPASGKPSTSAPGSPSPPASKEGHQDSPDPDQSTTTINKAHIKRATKVRRAFAISASVSYALSVVFLILVIIGNTSNKRIINDIYFFKLDLTDIIPKSVPNASLINSIAQSIGLHDFYQVGLWNFCEGYQNVGITFCSKPQNLYWFNPVEVIMNELLAGATIALPTEVITILDVLRITSQIMFGFFITGAVINFIMIFLSPLAIDSRWRSLPLSLAAFFFSTMLVVGASIVGSVISFAFKFAATAQSDLNIHAYVGTKMFVFMWLASGFSLWGFIVHAGMGCCCVSRRDLRSGRRQVRNGVVQAG</sequence>
<feature type="transmembrane region" description="Helical" evidence="2">
    <location>
        <begin position="287"/>
        <end position="313"/>
    </location>
</feature>
<evidence type="ECO:0000256" key="1">
    <source>
        <dbReference type="SAM" id="MobiDB-lite"/>
    </source>
</evidence>
<dbReference type="GO" id="GO:0031505">
    <property type="term" value="P:fungal-type cell wall organization"/>
    <property type="evidence" value="ECO:0007669"/>
    <property type="project" value="TreeGrafter"/>
</dbReference>
<organism evidence="3 4">
    <name type="scientific">Apodospora peruviana</name>
    <dbReference type="NCBI Taxonomy" id="516989"/>
    <lineage>
        <taxon>Eukaryota</taxon>
        <taxon>Fungi</taxon>
        <taxon>Dikarya</taxon>
        <taxon>Ascomycota</taxon>
        <taxon>Pezizomycotina</taxon>
        <taxon>Sordariomycetes</taxon>
        <taxon>Sordariomycetidae</taxon>
        <taxon>Sordariales</taxon>
        <taxon>Lasiosphaeriaceae</taxon>
        <taxon>Apodospora</taxon>
    </lineage>
</organism>
<dbReference type="InterPro" id="IPR009571">
    <property type="entry name" value="SUR7/Rim9-like_fungi"/>
</dbReference>
<evidence type="ECO:0000313" key="4">
    <source>
        <dbReference type="Proteomes" id="UP001283341"/>
    </source>
</evidence>
<evidence type="ECO:0000256" key="2">
    <source>
        <dbReference type="SAM" id="Phobius"/>
    </source>
</evidence>
<dbReference type="PANTHER" id="PTHR28019">
    <property type="entry name" value="CELL MEMBRANE PROTEIN YLR413W-RELATED"/>
    <property type="match status" value="1"/>
</dbReference>
<dbReference type="InterPro" id="IPR052413">
    <property type="entry name" value="SUR7_domain"/>
</dbReference>
<feature type="transmembrane region" description="Helical" evidence="2">
    <location>
        <begin position="209"/>
        <end position="232"/>
    </location>
</feature>
<keyword evidence="2" id="KW-1133">Transmembrane helix</keyword>
<comment type="caution">
    <text evidence="3">The sequence shown here is derived from an EMBL/GenBank/DDBJ whole genome shotgun (WGS) entry which is preliminary data.</text>
</comment>
<protein>
    <submittedName>
        <fullName evidence="3">SUR7/PalI family-domain-containing protein</fullName>
    </submittedName>
</protein>
<feature type="transmembrane region" description="Helical" evidence="2">
    <location>
        <begin position="79"/>
        <end position="100"/>
    </location>
</feature>
<evidence type="ECO:0000313" key="3">
    <source>
        <dbReference type="EMBL" id="KAK3325658.1"/>
    </source>
</evidence>
<reference evidence="3" key="2">
    <citation type="submission" date="2023-06" db="EMBL/GenBank/DDBJ databases">
        <authorList>
            <consortium name="Lawrence Berkeley National Laboratory"/>
            <person name="Haridas S."/>
            <person name="Hensen N."/>
            <person name="Bonometti L."/>
            <person name="Westerberg I."/>
            <person name="Brannstrom I.O."/>
            <person name="Guillou S."/>
            <person name="Cros-Aarteil S."/>
            <person name="Calhoun S."/>
            <person name="Kuo A."/>
            <person name="Mondo S."/>
            <person name="Pangilinan J."/>
            <person name="Riley R."/>
            <person name="Labutti K."/>
            <person name="Andreopoulos B."/>
            <person name="Lipzen A."/>
            <person name="Chen C."/>
            <person name="Yanf M."/>
            <person name="Daum C."/>
            <person name="Ng V."/>
            <person name="Clum A."/>
            <person name="Steindorff A."/>
            <person name="Ohm R."/>
            <person name="Martin F."/>
            <person name="Silar P."/>
            <person name="Natvig D."/>
            <person name="Lalanne C."/>
            <person name="Gautier V."/>
            <person name="Ament-Velasquez S.L."/>
            <person name="Kruys A."/>
            <person name="Hutchinson M.I."/>
            <person name="Powell A.J."/>
            <person name="Barry K."/>
            <person name="Miller A.N."/>
            <person name="Grigoriev I.V."/>
            <person name="Debuchy R."/>
            <person name="Gladieux P."/>
            <person name="Thoren M.H."/>
            <person name="Johannesson H."/>
        </authorList>
    </citation>
    <scope>NUCLEOTIDE SEQUENCE</scope>
    <source>
        <strain evidence="3">CBS 118394</strain>
    </source>
</reference>
<feature type="transmembrane region" description="Helical" evidence="2">
    <location>
        <begin position="244"/>
        <end position="267"/>
    </location>
</feature>
<keyword evidence="2" id="KW-0472">Membrane</keyword>
<proteinExistence type="predicted"/>
<dbReference type="PANTHER" id="PTHR28019:SF2">
    <property type="entry name" value="CELL MEMBRANE PROTEIN YLR413W-RELATED"/>
    <property type="match status" value="1"/>
</dbReference>